<dbReference type="Pfam" id="PF14863">
    <property type="entry name" value="Alkyl_sulf_dimr"/>
    <property type="match status" value="1"/>
</dbReference>
<dbReference type="InterPro" id="IPR036866">
    <property type="entry name" value="RibonucZ/Hydroxyglut_hydro"/>
</dbReference>
<evidence type="ECO:0008006" key="4">
    <source>
        <dbReference type="Google" id="ProtNLM"/>
    </source>
</evidence>
<name>X0S9B8_9ZZZZ</name>
<evidence type="ECO:0000313" key="3">
    <source>
        <dbReference type="EMBL" id="GAF71796.1"/>
    </source>
</evidence>
<dbReference type="PANTHER" id="PTHR43223">
    <property type="entry name" value="ALKYL/ARYL-SULFATASE"/>
    <property type="match status" value="1"/>
</dbReference>
<dbReference type="SUPFAM" id="SSF56281">
    <property type="entry name" value="Metallo-hydrolase/oxidoreductase"/>
    <property type="match status" value="1"/>
</dbReference>
<dbReference type="Pfam" id="PF00753">
    <property type="entry name" value="Lactamase_B"/>
    <property type="match status" value="1"/>
</dbReference>
<dbReference type="EMBL" id="BARS01001435">
    <property type="protein sequence ID" value="GAF71796.1"/>
    <property type="molecule type" value="Genomic_DNA"/>
</dbReference>
<dbReference type="PANTHER" id="PTHR43223:SF2">
    <property type="entry name" value="METALLO-BETA-LACTAMASE DOMAIN-CONTAINING PROTEIN"/>
    <property type="match status" value="1"/>
</dbReference>
<dbReference type="InterPro" id="IPR038536">
    <property type="entry name" value="Alkyl/aryl-sulf_dimr_sf"/>
</dbReference>
<organism evidence="3">
    <name type="scientific">marine sediment metagenome</name>
    <dbReference type="NCBI Taxonomy" id="412755"/>
    <lineage>
        <taxon>unclassified sequences</taxon>
        <taxon>metagenomes</taxon>
        <taxon>ecological metagenomes</taxon>
    </lineage>
</organism>
<comment type="caution">
    <text evidence="3">The sequence shown here is derived from an EMBL/GenBank/DDBJ whole genome shotgun (WGS) entry which is preliminary data.</text>
</comment>
<dbReference type="InterPro" id="IPR029228">
    <property type="entry name" value="Alkyl_sulf_dimr"/>
</dbReference>
<dbReference type="InterPro" id="IPR052195">
    <property type="entry name" value="Bact_Alkyl/Aryl-Sulfatase"/>
</dbReference>
<dbReference type="InterPro" id="IPR001279">
    <property type="entry name" value="Metallo-B-lactamas"/>
</dbReference>
<feature type="domain" description="Alkyl sulfatase dimerisation" evidence="2">
    <location>
        <begin position="217"/>
        <end position="272"/>
    </location>
</feature>
<feature type="non-terminal residue" evidence="3">
    <location>
        <position position="273"/>
    </location>
</feature>
<feature type="domain" description="Metallo-beta-lactamase" evidence="1">
    <location>
        <begin position="3"/>
        <end position="177"/>
    </location>
</feature>
<dbReference type="Gene3D" id="1.25.40.880">
    <property type="entry name" value="Alkyl sulfatase, dimerisation domain"/>
    <property type="match status" value="1"/>
</dbReference>
<protein>
    <recommendedName>
        <fullName evidence="4">Metallo-beta-lactamase domain-containing protein</fullName>
    </recommendedName>
</protein>
<gene>
    <name evidence="3" type="ORF">S01H1_02826</name>
</gene>
<evidence type="ECO:0000259" key="2">
    <source>
        <dbReference type="Pfam" id="PF14863"/>
    </source>
</evidence>
<feature type="non-terminal residue" evidence="3">
    <location>
        <position position="1"/>
    </location>
</feature>
<accession>X0S9B8</accession>
<evidence type="ECO:0000259" key="1">
    <source>
        <dbReference type="Pfam" id="PF00753"/>
    </source>
</evidence>
<reference evidence="3" key="1">
    <citation type="journal article" date="2014" name="Front. Microbiol.">
        <title>High frequency of phylogenetically diverse reductive dehalogenase-homologous genes in deep subseafloor sedimentary metagenomes.</title>
        <authorList>
            <person name="Kawai M."/>
            <person name="Futagami T."/>
            <person name="Toyoda A."/>
            <person name="Takaki Y."/>
            <person name="Nishi S."/>
            <person name="Hori S."/>
            <person name="Arai W."/>
            <person name="Tsubouchi T."/>
            <person name="Morono Y."/>
            <person name="Uchiyama I."/>
            <person name="Ito T."/>
            <person name="Fujiyama A."/>
            <person name="Inagaki F."/>
            <person name="Takami H."/>
        </authorList>
    </citation>
    <scope>NUCLEOTIDE SEQUENCE</scope>
    <source>
        <strain evidence="3">Expedition CK06-06</strain>
    </source>
</reference>
<proteinExistence type="predicted"/>
<dbReference type="GO" id="GO:0046983">
    <property type="term" value="F:protein dimerization activity"/>
    <property type="evidence" value="ECO:0007669"/>
    <property type="project" value="InterPro"/>
</dbReference>
<dbReference type="Gene3D" id="3.60.15.30">
    <property type="entry name" value="Metallo-beta-lactamase domain"/>
    <property type="match status" value="1"/>
</dbReference>
<sequence>EIRKFSDKPIKYIVYSHGHFDHCFGYEPIIEEIKKQGWEMPQIIGHENLLERFEKYRALDGYHKWINSMQFSSTSKKAGKSVTAHQTLDPTIILRGNENYKFTLGGISFEIYHDKGETDDSLWMYVPEKKTIFAGDLYLSCFPNVGNPYKVQRYPKHWARAMERMLEKNADYLVPGHGKLIEGKDNVKECLSITAEAMHYVHDEVVKRMNQGKWFEEIYHEMLEIFPDKFKNSKYLKPIYGCYRFAIHATHRLYHGWYNTGNPTDLFPARSKD</sequence>
<dbReference type="AlphaFoldDB" id="X0S9B8"/>